<dbReference type="InterPro" id="IPR045340">
    <property type="entry name" value="DUF6533"/>
</dbReference>
<organism evidence="2 3">
    <name type="scientific">Schizopora paradoxa</name>
    <dbReference type="NCBI Taxonomy" id="27342"/>
    <lineage>
        <taxon>Eukaryota</taxon>
        <taxon>Fungi</taxon>
        <taxon>Dikarya</taxon>
        <taxon>Basidiomycota</taxon>
        <taxon>Agaricomycotina</taxon>
        <taxon>Agaricomycetes</taxon>
        <taxon>Hymenochaetales</taxon>
        <taxon>Schizoporaceae</taxon>
        <taxon>Schizopora</taxon>
    </lineage>
</organism>
<dbReference type="Pfam" id="PF20151">
    <property type="entry name" value="DUF6533"/>
    <property type="match status" value="1"/>
</dbReference>
<keyword evidence="3" id="KW-1185">Reference proteome</keyword>
<evidence type="ECO:0000259" key="1">
    <source>
        <dbReference type="Pfam" id="PF20151"/>
    </source>
</evidence>
<evidence type="ECO:0000313" key="2">
    <source>
        <dbReference type="EMBL" id="KLO16420.1"/>
    </source>
</evidence>
<dbReference type="EMBL" id="KQ085916">
    <property type="protein sequence ID" value="KLO16420.1"/>
    <property type="molecule type" value="Genomic_DNA"/>
</dbReference>
<accession>A0A0H2RWP2</accession>
<dbReference type="OrthoDB" id="3038503at2759"/>
<protein>
    <recommendedName>
        <fullName evidence="1">DUF6533 domain-containing protein</fullName>
    </recommendedName>
</protein>
<proteinExistence type="predicted"/>
<dbReference type="AlphaFoldDB" id="A0A0H2RWP2"/>
<feature type="domain" description="DUF6533" evidence="1">
    <location>
        <begin position="2"/>
        <end position="40"/>
    </location>
</feature>
<dbReference type="Proteomes" id="UP000053477">
    <property type="component" value="Unassembled WGS sequence"/>
</dbReference>
<reference evidence="2 3" key="1">
    <citation type="submission" date="2015-04" db="EMBL/GenBank/DDBJ databases">
        <title>Complete genome sequence of Schizopora paradoxa KUC8140, a cosmopolitan wood degrader in East Asia.</title>
        <authorList>
            <consortium name="DOE Joint Genome Institute"/>
            <person name="Min B."/>
            <person name="Park H."/>
            <person name="Jang Y."/>
            <person name="Kim J.-J."/>
            <person name="Kim K.H."/>
            <person name="Pangilinan J."/>
            <person name="Lipzen A."/>
            <person name="Riley R."/>
            <person name="Grigoriev I.V."/>
            <person name="Spatafora J.W."/>
            <person name="Choi I.-G."/>
        </authorList>
    </citation>
    <scope>NUCLEOTIDE SEQUENCE [LARGE SCALE GENOMIC DNA]</scope>
    <source>
        <strain evidence="2 3">KUC8140</strain>
    </source>
</reference>
<evidence type="ECO:0000313" key="3">
    <source>
        <dbReference type="Proteomes" id="UP000053477"/>
    </source>
</evidence>
<gene>
    <name evidence="2" type="ORF">SCHPADRAFT_213221</name>
</gene>
<dbReference type="InParanoid" id="A0A0H2RWP2"/>
<name>A0A0H2RWP2_9AGAM</name>
<sequence>MCFVIYEYLINFDYEVHFLWMRRFTYGSCLFFLCRYLPIAQISLTVFQYLLTRDISYHHCRSLGKACTILVYLQYCLSNGAFLNLTLKQWSLL</sequence>